<keyword evidence="2" id="KW-0238">DNA-binding</keyword>
<dbReference type="InterPro" id="IPR000792">
    <property type="entry name" value="Tscrpt_reg_LuxR_C"/>
</dbReference>
<dbReference type="CDD" id="cd06170">
    <property type="entry name" value="LuxR_C_like"/>
    <property type="match status" value="1"/>
</dbReference>
<keyword evidence="3" id="KW-0804">Transcription</keyword>
<dbReference type="RefSeq" id="WP_380022416.1">
    <property type="nucleotide sequence ID" value="NZ_JBHSHD010000015.1"/>
</dbReference>
<proteinExistence type="predicted"/>
<dbReference type="PANTHER" id="PTHR44688:SF16">
    <property type="entry name" value="DNA-BINDING TRANSCRIPTIONAL ACTIVATOR DEVR_DOSR"/>
    <property type="match status" value="1"/>
</dbReference>
<dbReference type="PANTHER" id="PTHR44688">
    <property type="entry name" value="DNA-BINDING TRANSCRIPTIONAL ACTIVATOR DEVR_DOSR"/>
    <property type="match status" value="1"/>
</dbReference>
<dbReference type="InterPro" id="IPR036388">
    <property type="entry name" value="WH-like_DNA-bd_sf"/>
</dbReference>
<dbReference type="PROSITE" id="PS00622">
    <property type="entry name" value="HTH_LUXR_1"/>
    <property type="match status" value="1"/>
</dbReference>
<evidence type="ECO:0000256" key="1">
    <source>
        <dbReference type="ARBA" id="ARBA00023015"/>
    </source>
</evidence>
<dbReference type="SUPFAM" id="SSF52172">
    <property type="entry name" value="CheY-like"/>
    <property type="match status" value="1"/>
</dbReference>
<dbReference type="InterPro" id="IPR011006">
    <property type="entry name" value="CheY-like_superfamily"/>
</dbReference>
<evidence type="ECO:0000256" key="2">
    <source>
        <dbReference type="ARBA" id="ARBA00023125"/>
    </source>
</evidence>
<name>A0ABV9QZA5_9GAMM</name>
<evidence type="ECO:0000259" key="6">
    <source>
        <dbReference type="PROSITE" id="PS50110"/>
    </source>
</evidence>
<organism evidence="7 8">
    <name type="scientific">Dokdonella ginsengisoli</name>
    <dbReference type="NCBI Taxonomy" id="363846"/>
    <lineage>
        <taxon>Bacteria</taxon>
        <taxon>Pseudomonadati</taxon>
        <taxon>Pseudomonadota</taxon>
        <taxon>Gammaproteobacteria</taxon>
        <taxon>Lysobacterales</taxon>
        <taxon>Rhodanobacteraceae</taxon>
        <taxon>Dokdonella</taxon>
    </lineage>
</organism>
<dbReference type="Gene3D" id="1.10.10.10">
    <property type="entry name" value="Winged helix-like DNA-binding domain superfamily/Winged helix DNA-binding domain"/>
    <property type="match status" value="1"/>
</dbReference>
<dbReference type="SMART" id="SM00448">
    <property type="entry name" value="REC"/>
    <property type="match status" value="1"/>
</dbReference>
<comment type="caution">
    <text evidence="7">The sequence shown here is derived from an EMBL/GenBank/DDBJ whole genome shotgun (WGS) entry which is preliminary data.</text>
</comment>
<accession>A0ABV9QZA5</accession>
<evidence type="ECO:0000313" key="8">
    <source>
        <dbReference type="Proteomes" id="UP001595886"/>
    </source>
</evidence>
<dbReference type="Proteomes" id="UP001595886">
    <property type="component" value="Unassembled WGS sequence"/>
</dbReference>
<keyword evidence="8" id="KW-1185">Reference proteome</keyword>
<dbReference type="EMBL" id="JBHSHD010000015">
    <property type="protein sequence ID" value="MFC4822136.1"/>
    <property type="molecule type" value="Genomic_DNA"/>
</dbReference>
<keyword evidence="1" id="KW-0805">Transcription regulation</keyword>
<dbReference type="PRINTS" id="PR00038">
    <property type="entry name" value="HTHLUXR"/>
</dbReference>
<feature type="modified residue" description="4-aspartylphosphate" evidence="4">
    <location>
        <position position="61"/>
    </location>
</feature>
<sequence>MSDAQAAHVLLVDDNDEFRESTRWLLEDAGFVVSAFASGAALLEDLDRTPANGVPACIVSDVRMPRMSGIELQQELKRRGVELPLIFVTAHADVPLAVEAMRNGAVNFIEKPFDPTMLVHALRTATDHAAAISANPLVTEKLTPRERQVLELVVAGKLNKTIADVLGISIKTVELHRSNLMQKLGARNVAEVIRIALGHEQPHGANIR</sequence>
<evidence type="ECO:0000256" key="3">
    <source>
        <dbReference type="ARBA" id="ARBA00023163"/>
    </source>
</evidence>
<evidence type="ECO:0000256" key="4">
    <source>
        <dbReference type="PROSITE-ProRule" id="PRU00169"/>
    </source>
</evidence>
<dbReference type="Pfam" id="PF00196">
    <property type="entry name" value="GerE"/>
    <property type="match status" value="1"/>
</dbReference>
<dbReference type="PROSITE" id="PS50043">
    <property type="entry name" value="HTH_LUXR_2"/>
    <property type="match status" value="1"/>
</dbReference>
<evidence type="ECO:0000259" key="5">
    <source>
        <dbReference type="PROSITE" id="PS50043"/>
    </source>
</evidence>
<dbReference type="Pfam" id="PF00072">
    <property type="entry name" value="Response_reg"/>
    <property type="match status" value="1"/>
</dbReference>
<feature type="domain" description="HTH luxR-type" evidence="5">
    <location>
        <begin position="133"/>
        <end position="200"/>
    </location>
</feature>
<gene>
    <name evidence="7" type="ORF">ACFO6Q_17555</name>
</gene>
<keyword evidence="4" id="KW-0597">Phosphoprotein</keyword>
<feature type="domain" description="Response regulatory" evidence="6">
    <location>
        <begin position="8"/>
        <end position="126"/>
    </location>
</feature>
<dbReference type="PROSITE" id="PS50110">
    <property type="entry name" value="RESPONSE_REGULATORY"/>
    <property type="match status" value="1"/>
</dbReference>
<dbReference type="SMART" id="SM00421">
    <property type="entry name" value="HTH_LUXR"/>
    <property type="match status" value="1"/>
</dbReference>
<reference evidence="8" key="1">
    <citation type="journal article" date="2019" name="Int. J. Syst. Evol. Microbiol.">
        <title>The Global Catalogue of Microorganisms (GCM) 10K type strain sequencing project: providing services to taxonomists for standard genome sequencing and annotation.</title>
        <authorList>
            <consortium name="The Broad Institute Genomics Platform"/>
            <consortium name="The Broad Institute Genome Sequencing Center for Infectious Disease"/>
            <person name="Wu L."/>
            <person name="Ma J."/>
        </authorList>
    </citation>
    <scope>NUCLEOTIDE SEQUENCE [LARGE SCALE GENOMIC DNA]</scope>
    <source>
        <strain evidence="8">CCUG 30340</strain>
    </source>
</reference>
<dbReference type="SUPFAM" id="SSF46894">
    <property type="entry name" value="C-terminal effector domain of the bipartite response regulators"/>
    <property type="match status" value="1"/>
</dbReference>
<dbReference type="InterPro" id="IPR001789">
    <property type="entry name" value="Sig_transdc_resp-reg_receiver"/>
</dbReference>
<dbReference type="Gene3D" id="3.40.50.2300">
    <property type="match status" value="1"/>
</dbReference>
<dbReference type="InterPro" id="IPR016032">
    <property type="entry name" value="Sig_transdc_resp-reg_C-effctor"/>
</dbReference>
<evidence type="ECO:0000313" key="7">
    <source>
        <dbReference type="EMBL" id="MFC4822136.1"/>
    </source>
</evidence>
<protein>
    <submittedName>
        <fullName evidence="7">Response regulator transcription factor</fullName>
    </submittedName>
</protein>